<feature type="domain" description="Glucose-methanol-choline oxidoreductase N-terminal" evidence="6">
    <location>
        <begin position="338"/>
        <end position="352"/>
    </location>
</feature>
<name>A0A194PPA0_PAPXU</name>
<evidence type="ECO:0000256" key="1">
    <source>
        <dbReference type="ARBA" id="ARBA00001974"/>
    </source>
</evidence>
<dbReference type="Gene3D" id="3.50.50.60">
    <property type="entry name" value="FAD/NAD(P)-binding domain"/>
    <property type="match status" value="1"/>
</dbReference>
<keyword evidence="8" id="KW-1185">Reference proteome</keyword>
<keyword evidence="3" id="KW-0285">Flavoprotein</keyword>
<dbReference type="AlphaFoldDB" id="A0A194PPA0"/>
<gene>
    <name evidence="7" type="ORF">RR46_14181</name>
</gene>
<keyword evidence="5" id="KW-0812">Transmembrane</keyword>
<dbReference type="InterPro" id="IPR000172">
    <property type="entry name" value="GMC_OxRdtase_N"/>
</dbReference>
<dbReference type="GO" id="GO:0016614">
    <property type="term" value="F:oxidoreductase activity, acting on CH-OH group of donors"/>
    <property type="evidence" value="ECO:0007669"/>
    <property type="project" value="InterPro"/>
</dbReference>
<evidence type="ECO:0000256" key="5">
    <source>
        <dbReference type="SAM" id="Phobius"/>
    </source>
</evidence>
<comment type="cofactor">
    <cofactor evidence="1">
        <name>FAD</name>
        <dbReference type="ChEBI" id="CHEBI:57692"/>
    </cofactor>
</comment>
<dbReference type="Gene3D" id="3.30.560.10">
    <property type="entry name" value="Glucose Oxidase, domain 3"/>
    <property type="match status" value="1"/>
</dbReference>
<evidence type="ECO:0000256" key="3">
    <source>
        <dbReference type="ARBA" id="ARBA00022630"/>
    </source>
</evidence>
<keyword evidence="5" id="KW-1133">Transmembrane helix</keyword>
<evidence type="ECO:0000313" key="8">
    <source>
        <dbReference type="Proteomes" id="UP000053268"/>
    </source>
</evidence>
<dbReference type="Proteomes" id="UP000053268">
    <property type="component" value="Unassembled WGS sequence"/>
</dbReference>
<dbReference type="Pfam" id="PF00732">
    <property type="entry name" value="GMC_oxred_N"/>
    <property type="match status" value="1"/>
</dbReference>
<evidence type="ECO:0000313" key="7">
    <source>
        <dbReference type="EMBL" id="KPI92960.1"/>
    </source>
</evidence>
<reference evidence="7 8" key="1">
    <citation type="journal article" date="2015" name="Nat. Commun.">
        <title>Outbred genome sequencing and CRISPR/Cas9 gene editing in butterflies.</title>
        <authorList>
            <person name="Li X."/>
            <person name="Fan D."/>
            <person name="Zhang W."/>
            <person name="Liu G."/>
            <person name="Zhang L."/>
            <person name="Zhao L."/>
            <person name="Fang X."/>
            <person name="Chen L."/>
            <person name="Dong Y."/>
            <person name="Chen Y."/>
            <person name="Ding Y."/>
            <person name="Zhao R."/>
            <person name="Feng M."/>
            <person name="Zhu Y."/>
            <person name="Feng Y."/>
            <person name="Jiang X."/>
            <person name="Zhu D."/>
            <person name="Xiang H."/>
            <person name="Feng X."/>
            <person name="Li S."/>
            <person name="Wang J."/>
            <person name="Zhang G."/>
            <person name="Kronforst M.R."/>
            <person name="Wang W."/>
        </authorList>
    </citation>
    <scope>NUCLEOTIDE SEQUENCE [LARGE SCALE GENOMIC DNA]</scope>
    <source>
        <strain evidence="7">Ya'a_city_454_Px</strain>
        <tissue evidence="7">Whole body</tissue>
    </source>
</reference>
<dbReference type="EMBL" id="KQ459603">
    <property type="protein sequence ID" value="KPI92960.1"/>
    <property type="molecule type" value="Genomic_DNA"/>
</dbReference>
<dbReference type="InterPro" id="IPR007867">
    <property type="entry name" value="GMC_OxRtase_C"/>
</dbReference>
<dbReference type="PROSITE" id="PS00624">
    <property type="entry name" value="GMC_OXRED_2"/>
    <property type="match status" value="1"/>
</dbReference>
<dbReference type="STRING" id="66420.A0A194PPA0"/>
<dbReference type="PANTHER" id="PTHR11552:SF147">
    <property type="entry name" value="CHOLINE DEHYDROGENASE, MITOCHONDRIAL"/>
    <property type="match status" value="1"/>
</dbReference>
<evidence type="ECO:0000256" key="2">
    <source>
        <dbReference type="ARBA" id="ARBA00010790"/>
    </source>
</evidence>
<feature type="transmembrane region" description="Helical" evidence="5">
    <location>
        <begin position="44"/>
        <end position="63"/>
    </location>
</feature>
<protein>
    <submittedName>
        <fullName evidence="7">Glucose dehydrogenase [acceptor]</fullName>
    </submittedName>
</protein>
<evidence type="ECO:0000256" key="4">
    <source>
        <dbReference type="ARBA" id="ARBA00022827"/>
    </source>
</evidence>
<proteinExistence type="inferred from homology"/>
<comment type="similarity">
    <text evidence="2">Belongs to the GMC oxidoreductase family.</text>
</comment>
<organism evidence="7 8">
    <name type="scientific">Papilio xuthus</name>
    <name type="common">Asian swallowtail butterfly</name>
    <dbReference type="NCBI Taxonomy" id="66420"/>
    <lineage>
        <taxon>Eukaryota</taxon>
        <taxon>Metazoa</taxon>
        <taxon>Ecdysozoa</taxon>
        <taxon>Arthropoda</taxon>
        <taxon>Hexapoda</taxon>
        <taxon>Insecta</taxon>
        <taxon>Pterygota</taxon>
        <taxon>Neoptera</taxon>
        <taxon>Endopterygota</taxon>
        <taxon>Lepidoptera</taxon>
        <taxon>Glossata</taxon>
        <taxon>Ditrysia</taxon>
        <taxon>Papilionoidea</taxon>
        <taxon>Papilionidae</taxon>
        <taxon>Papilioninae</taxon>
        <taxon>Papilio</taxon>
    </lineage>
</organism>
<dbReference type="SUPFAM" id="SSF51905">
    <property type="entry name" value="FAD/NAD(P)-binding domain"/>
    <property type="match status" value="1"/>
</dbReference>
<dbReference type="GO" id="GO:0050660">
    <property type="term" value="F:flavin adenine dinucleotide binding"/>
    <property type="evidence" value="ECO:0007669"/>
    <property type="project" value="InterPro"/>
</dbReference>
<dbReference type="InterPro" id="IPR012132">
    <property type="entry name" value="GMC_OxRdtase"/>
</dbReference>
<dbReference type="InterPro" id="IPR036188">
    <property type="entry name" value="FAD/NAD-bd_sf"/>
</dbReference>
<dbReference type="Pfam" id="PF05199">
    <property type="entry name" value="GMC_oxred_C"/>
    <property type="match status" value="1"/>
</dbReference>
<dbReference type="SUPFAM" id="SSF54373">
    <property type="entry name" value="FAD-linked reductases, C-terminal domain"/>
    <property type="match status" value="1"/>
</dbReference>
<keyword evidence="5" id="KW-0472">Membrane</keyword>
<dbReference type="PIRSF" id="PIRSF000137">
    <property type="entry name" value="Alcohol_oxidase"/>
    <property type="match status" value="1"/>
</dbReference>
<accession>A0A194PPA0</accession>
<sequence>MRSYSKICVKSTNPHLTSVVDYGLITLNLGMLVTSIAYFQLNILLPFINVLSTIFLAVAPLLLNTQEYKTQTHVSDGDSFDFIVVGAGSAGCVLANRLTEIGNWSVLLIEAGDDPPLISDSPGLSVLMPMALPDWNYQTLDDGYSSQAQKTRNIHMVRGKMLGASSGVHYMYYVRGNKADYDKWTQLGNPGWDWHNVTHYFKKSEHLLDPVILNGKTSNLHGKNGYMHITRPVWKGRPERYLEAFEEIGNNLLLDTNGIEQIGYSFPSFTIGNNLRQSTAVAFLQPILDRKNLYLLKNTLTRKVIFDNDKTIVGVEVKLSSNKIVTIRAKKEVILSAGALNSPQLLMLSGIGPKDHLDKIGIKTLVNSPNVGKNMQDHALVPVLISGDDNIRSFIEIINVFRNLDKFPTASLLGHIALDKFQTYPDYQATVLPEHRGSILPVFMCKNVFKWNDKVCTSMAKAALKREVAFAVLTLLHPESRGKIELKSSEPEDAPLIHSGFFSDVQDIETFARCVEDYTKVINSSYHKSFEAEIVDLNLDECAKLPFGSHEYWKCYVLNMSGTQFHPVGTCAMGAEGVVDERLRVKGVRGLRVVDASVMPTITSGNTNAPVVMIAEKAADMIKRDNGC</sequence>
<evidence type="ECO:0000259" key="6">
    <source>
        <dbReference type="PROSITE" id="PS00624"/>
    </source>
</evidence>
<keyword evidence="4" id="KW-0274">FAD</keyword>
<dbReference type="PANTHER" id="PTHR11552">
    <property type="entry name" value="GLUCOSE-METHANOL-CHOLINE GMC OXIDOREDUCTASE"/>
    <property type="match status" value="1"/>
</dbReference>